<protein>
    <submittedName>
        <fullName evidence="2">Uncharacterized protein</fullName>
    </submittedName>
</protein>
<evidence type="ECO:0000313" key="2">
    <source>
        <dbReference type="EMBL" id="MDJ1502089.1"/>
    </source>
</evidence>
<keyword evidence="1" id="KW-1133">Transmembrane helix</keyword>
<name>A0AAE3R621_9BACT</name>
<feature type="transmembrane region" description="Helical" evidence="1">
    <location>
        <begin position="12"/>
        <end position="33"/>
    </location>
</feature>
<keyword evidence="3" id="KW-1185">Reference proteome</keyword>
<proteinExistence type="predicted"/>
<sequence length="77" mass="8704">MKKVLNKPGLSMQYRMACAVMIVGGLMLLAYSISHQFIPIQMIYNQFDMLRGIGATVGLGLFLMGLFSIIKDKQRYK</sequence>
<evidence type="ECO:0000313" key="3">
    <source>
        <dbReference type="Proteomes" id="UP001232063"/>
    </source>
</evidence>
<feature type="transmembrane region" description="Helical" evidence="1">
    <location>
        <begin position="53"/>
        <end position="70"/>
    </location>
</feature>
<keyword evidence="1" id="KW-0472">Membrane</keyword>
<dbReference type="Proteomes" id="UP001232063">
    <property type="component" value="Unassembled WGS sequence"/>
</dbReference>
<organism evidence="2 3">
    <name type="scientific">Xanthocytophaga agilis</name>
    <dbReference type="NCBI Taxonomy" id="3048010"/>
    <lineage>
        <taxon>Bacteria</taxon>
        <taxon>Pseudomonadati</taxon>
        <taxon>Bacteroidota</taxon>
        <taxon>Cytophagia</taxon>
        <taxon>Cytophagales</taxon>
        <taxon>Rhodocytophagaceae</taxon>
        <taxon>Xanthocytophaga</taxon>
    </lineage>
</organism>
<dbReference type="RefSeq" id="WP_314511928.1">
    <property type="nucleotide sequence ID" value="NZ_JASJOU010000004.1"/>
</dbReference>
<gene>
    <name evidence="2" type="ORF">QNI22_15590</name>
</gene>
<dbReference type="AlphaFoldDB" id="A0AAE3R621"/>
<keyword evidence="1" id="KW-0812">Transmembrane</keyword>
<evidence type="ECO:0000256" key="1">
    <source>
        <dbReference type="SAM" id="Phobius"/>
    </source>
</evidence>
<dbReference type="EMBL" id="JASJOU010000004">
    <property type="protein sequence ID" value="MDJ1502089.1"/>
    <property type="molecule type" value="Genomic_DNA"/>
</dbReference>
<reference evidence="2" key="1">
    <citation type="submission" date="2023-05" db="EMBL/GenBank/DDBJ databases">
        <authorList>
            <person name="Zhang X."/>
        </authorList>
    </citation>
    <scope>NUCLEOTIDE SEQUENCE</scope>
    <source>
        <strain evidence="2">BD1B2-1</strain>
    </source>
</reference>
<accession>A0AAE3R621</accession>
<comment type="caution">
    <text evidence="2">The sequence shown here is derived from an EMBL/GenBank/DDBJ whole genome shotgun (WGS) entry which is preliminary data.</text>
</comment>